<keyword evidence="2" id="KW-1185">Reference proteome</keyword>
<evidence type="ECO:0000313" key="2">
    <source>
        <dbReference type="Proteomes" id="UP001431783"/>
    </source>
</evidence>
<name>A0AAW1VAF5_9CUCU</name>
<dbReference type="SUPFAM" id="SSF56808">
    <property type="entry name" value="Ribosomal protein L1"/>
    <property type="match status" value="1"/>
</dbReference>
<accession>A0AAW1VAF5</accession>
<dbReference type="InterPro" id="IPR023674">
    <property type="entry name" value="Ribosomal_uL1-like"/>
</dbReference>
<protein>
    <submittedName>
        <fullName evidence="1">Uncharacterized protein</fullName>
    </submittedName>
</protein>
<reference evidence="1 2" key="1">
    <citation type="submission" date="2023-03" db="EMBL/GenBank/DDBJ databases">
        <title>Genome insight into feeding habits of ladybird beetles.</title>
        <authorList>
            <person name="Li H.-S."/>
            <person name="Huang Y.-H."/>
            <person name="Pang H."/>
        </authorList>
    </citation>
    <scope>NUCLEOTIDE SEQUENCE [LARGE SCALE GENOMIC DNA]</scope>
    <source>
        <strain evidence="1">SYSU_2023b</strain>
        <tissue evidence="1">Whole body</tissue>
    </source>
</reference>
<dbReference type="Proteomes" id="UP001431783">
    <property type="component" value="Unassembled WGS sequence"/>
</dbReference>
<gene>
    <name evidence="1" type="ORF">WA026_004573</name>
</gene>
<sequence>MTSKVSRDTLYDCVQAVLVKSSEMKRNFLGTVETQIALKTFDPQNEKPFSGNMPLKHIPRPKMQVCILGDQQHVIDVFSLCDEAKADNECTIHGC</sequence>
<proteinExistence type="predicted"/>
<dbReference type="Gene3D" id="3.30.190.20">
    <property type="match status" value="1"/>
</dbReference>
<organism evidence="1 2">
    <name type="scientific">Henosepilachna vigintioctopunctata</name>
    <dbReference type="NCBI Taxonomy" id="420089"/>
    <lineage>
        <taxon>Eukaryota</taxon>
        <taxon>Metazoa</taxon>
        <taxon>Ecdysozoa</taxon>
        <taxon>Arthropoda</taxon>
        <taxon>Hexapoda</taxon>
        <taxon>Insecta</taxon>
        <taxon>Pterygota</taxon>
        <taxon>Neoptera</taxon>
        <taxon>Endopterygota</taxon>
        <taxon>Coleoptera</taxon>
        <taxon>Polyphaga</taxon>
        <taxon>Cucujiformia</taxon>
        <taxon>Coccinelloidea</taxon>
        <taxon>Coccinellidae</taxon>
        <taxon>Epilachninae</taxon>
        <taxon>Epilachnini</taxon>
        <taxon>Henosepilachna</taxon>
    </lineage>
</organism>
<evidence type="ECO:0000313" key="1">
    <source>
        <dbReference type="EMBL" id="KAK9889293.1"/>
    </source>
</evidence>
<dbReference type="EMBL" id="JARQZJ010000122">
    <property type="protein sequence ID" value="KAK9889293.1"/>
    <property type="molecule type" value="Genomic_DNA"/>
</dbReference>
<dbReference type="AlphaFoldDB" id="A0AAW1VAF5"/>
<comment type="caution">
    <text evidence="1">The sequence shown here is derived from an EMBL/GenBank/DDBJ whole genome shotgun (WGS) entry which is preliminary data.</text>
</comment>